<protein>
    <submittedName>
        <fullName evidence="3">Uncharacterized protein</fullName>
    </submittedName>
</protein>
<feature type="coiled-coil region" evidence="1">
    <location>
        <begin position="4"/>
        <end position="104"/>
    </location>
</feature>
<feature type="compositionally biased region" description="Polar residues" evidence="2">
    <location>
        <begin position="626"/>
        <end position="635"/>
    </location>
</feature>
<organism evidence="3 4">
    <name type="scientific">Chara braunii</name>
    <name type="common">Braun's stonewort</name>
    <dbReference type="NCBI Taxonomy" id="69332"/>
    <lineage>
        <taxon>Eukaryota</taxon>
        <taxon>Viridiplantae</taxon>
        <taxon>Streptophyta</taxon>
        <taxon>Charophyceae</taxon>
        <taxon>Charales</taxon>
        <taxon>Characeae</taxon>
        <taxon>Chara</taxon>
    </lineage>
</organism>
<comment type="caution">
    <text evidence="3">The sequence shown here is derived from an EMBL/GenBank/DDBJ whole genome shotgun (WGS) entry which is preliminary data.</text>
</comment>
<name>A0A388ME93_CHABU</name>
<feature type="compositionally biased region" description="Polar residues" evidence="2">
    <location>
        <begin position="976"/>
        <end position="996"/>
    </location>
</feature>
<feature type="region of interest" description="Disordered" evidence="2">
    <location>
        <begin position="759"/>
        <end position="895"/>
    </location>
</feature>
<dbReference type="Gramene" id="GBG92877">
    <property type="protein sequence ID" value="GBG92877"/>
    <property type="gene ID" value="CBR_g57604"/>
</dbReference>
<dbReference type="EMBL" id="BFEA01001159">
    <property type="protein sequence ID" value="GBG92877.1"/>
    <property type="molecule type" value="Genomic_DNA"/>
</dbReference>
<feature type="compositionally biased region" description="Low complexity" evidence="2">
    <location>
        <begin position="524"/>
        <end position="540"/>
    </location>
</feature>
<accession>A0A388ME93</accession>
<dbReference type="AlphaFoldDB" id="A0A388ME93"/>
<feature type="compositionally biased region" description="Polar residues" evidence="2">
    <location>
        <begin position="320"/>
        <end position="329"/>
    </location>
</feature>
<feature type="compositionally biased region" description="Basic and acidic residues" evidence="2">
    <location>
        <begin position="240"/>
        <end position="251"/>
    </location>
</feature>
<feature type="region of interest" description="Disordered" evidence="2">
    <location>
        <begin position="192"/>
        <end position="258"/>
    </location>
</feature>
<gene>
    <name evidence="3" type="ORF">CBR_g57604</name>
</gene>
<feature type="compositionally biased region" description="Low complexity" evidence="2">
    <location>
        <begin position="1137"/>
        <end position="1147"/>
    </location>
</feature>
<feature type="compositionally biased region" description="Polar residues" evidence="2">
    <location>
        <begin position="724"/>
        <end position="742"/>
    </location>
</feature>
<evidence type="ECO:0000256" key="1">
    <source>
        <dbReference type="SAM" id="Coils"/>
    </source>
</evidence>
<proteinExistence type="predicted"/>
<feature type="compositionally biased region" description="Basic and acidic residues" evidence="2">
    <location>
        <begin position="192"/>
        <end position="218"/>
    </location>
</feature>
<keyword evidence="4" id="KW-1185">Reference proteome</keyword>
<feature type="region of interest" description="Disordered" evidence="2">
    <location>
        <begin position="287"/>
        <end position="365"/>
    </location>
</feature>
<feature type="region of interest" description="Disordered" evidence="2">
    <location>
        <begin position="474"/>
        <end position="560"/>
    </location>
</feature>
<keyword evidence="1" id="KW-0175">Coiled coil</keyword>
<feature type="region of interest" description="Disordered" evidence="2">
    <location>
        <begin position="587"/>
        <end position="743"/>
    </location>
</feature>
<reference evidence="3 4" key="1">
    <citation type="journal article" date="2018" name="Cell">
        <title>The Chara Genome: Secondary Complexity and Implications for Plant Terrestrialization.</title>
        <authorList>
            <person name="Nishiyama T."/>
            <person name="Sakayama H."/>
            <person name="Vries J.D."/>
            <person name="Buschmann H."/>
            <person name="Saint-Marcoux D."/>
            <person name="Ullrich K.K."/>
            <person name="Haas F.B."/>
            <person name="Vanderstraeten L."/>
            <person name="Becker D."/>
            <person name="Lang D."/>
            <person name="Vosolsobe S."/>
            <person name="Rombauts S."/>
            <person name="Wilhelmsson P.K.I."/>
            <person name="Janitza P."/>
            <person name="Kern R."/>
            <person name="Heyl A."/>
            <person name="Rumpler F."/>
            <person name="Villalobos L.I.A.C."/>
            <person name="Clay J.M."/>
            <person name="Skokan R."/>
            <person name="Toyoda A."/>
            <person name="Suzuki Y."/>
            <person name="Kagoshima H."/>
            <person name="Schijlen E."/>
            <person name="Tajeshwar N."/>
            <person name="Catarino B."/>
            <person name="Hetherington A.J."/>
            <person name="Saltykova A."/>
            <person name="Bonnot C."/>
            <person name="Breuninger H."/>
            <person name="Symeonidi A."/>
            <person name="Radhakrishnan G.V."/>
            <person name="Van Nieuwerburgh F."/>
            <person name="Deforce D."/>
            <person name="Chang C."/>
            <person name="Karol K.G."/>
            <person name="Hedrich R."/>
            <person name="Ulvskov P."/>
            <person name="Glockner G."/>
            <person name="Delwiche C.F."/>
            <person name="Petrasek J."/>
            <person name="Van de Peer Y."/>
            <person name="Friml J."/>
            <person name="Beilby M."/>
            <person name="Dolan L."/>
            <person name="Kohara Y."/>
            <person name="Sugano S."/>
            <person name="Fujiyama A."/>
            <person name="Delaux P.-M."/>
            <person name="Quint M."/>
            <person name="TheiBen G."/>
            <person name="Hagemann M."/>
            <person name="Harholt J."/>
            <person name="Dunand C."/>
            <person name="Zachgo S."/>
            <person name="Langdale J."/>
            <person name="Maumus F."/>
            <person name="Straeten D.V.D."/>
            <person name="Gould S.B."/>
            <person name="Rensing S.A."/>
        </authorList>
    </citation>
    <scope>NUCLEOTIDE SEQUENCE [LARGE SCALE GENOMIC DNA]</scope>
    <source>
        <strain evidence="3 4">S276</strain>
    </source>
</reference>
<evidence type="ECO:0000313" key="3">
    <source>
        <dbReference type="EMBL" id="GBG92877.1"/>
    </source>
</evidence>
<evidence type="ECO:0000256" key="2">
    <source>
        <dbReference type="SAM" id="MobiDB-lite"/>
    </source>
</evidence>
<sequence>MPDLRNIEQLLDEKKEELEALHKELNNKQGQSRKLQEELEHQRGQLRELCEELEDKQGKLKELATLTKELCYKQGQLHGLSEELEDKRGHLRNLHQELDDKQGKLQGLPAELERTTGELAQRDKDAELRKLHDRLEDKDAQIAILHKKVQDHQKMIEALTIKLDERSNLVEKKVADSDETKFAADSDERKVADSEKKVADSEKLVADSDEVSHHDEFQGSKSTGRSPYDAGTEKPLQASRPDRNDRVEKYGKLRKGPNGAQDVRIQAIAQLIKQLASVSMFIQKNTQQRPLVSGGPEAPRRPHNVGPPQLHPGSPGRSLWQPSQQSPKLSNDHYSDWMSDCRSMPTSRQKQKADAGFSDSTWPGMNDRFQGPLKDLSPQPTTPRNYEVNVPNHPVVSRTGKMAVTPAWEPNTSSVAGRRPTAAATSVDHQDGGLGRLQKDSSTRIIGNPDTSNEHATFSRGAVDHKRATPFHLIPSAFSKSDGRQPRTTVSGDGSGNVIPPRASLSRRPRPSVWGANAGDKLRPSGSSLSLKPSSSEWGSITEKYANPAPSNSHEPHTANGIVSGKAAEVSLEDSWQDLGAMDIGGRSMYSSTGGSHELHDMDVSTKGRNDPSSTGGVRQPGESFSALSRSSVESTAVIVDRDQSPSPGAAGWEGVGASESWSSWGAKDRREEHPETNGGPLYTPLTQAQGSQEQSFTATPTPGPLDDNKKASAIASSDPPWQIDQSPPCQSFADATNSNPHAAQRRPVTILKATHHLPLPGNQSQFTIKNPHPDSARRGSATAAQEVHHLPLVSDQRGPRSERFTMVNHPPHPDGTRQGPLADTHQLPLPGNQSQFTVKNPHPDSARRGSATAAQEVHRLPLASDQRGPRSESFTMVNHPPHPDGTRQGPLTDTHQLPLASHQFESALCESFTTAPSSHPGSSRRDMASFVREATRQPLAGNQSLLTQFTATHPQVDKTQKGSLTSLDSEEINHLPSTANKSPRNRSSFTTSTLSHPEHTRRGLVSSPREVDHPPLPDTPLIHPSTSYKPERRTSRFSFSPTLRRMPSLFNRRKSQLGLIDPFLMKMDVDATSRQHSGNYSKEWPSPGAADKLKPHHGADTTIARGEFSSEPRRAYSHQGLTGTLGKDGHDSPQTSSRHGSSHHSSPFLSIIERMQATGSAAEEESSSEKTKSQTGSTGSRQRLSRQIAADDKKAFLSRIFSKLQNAITDSRHGMHGDLDEETILFLSMQS</sequence>
<feature type="region of interest" description="Disordered" evidence="2">
    <location>
        <begin position="952"/>
        <end position="1041"/>
    </location>
</feature>
<feature type="region of interest" description="Disordered" evidence="2">
    <location>
        <begin position="408"/>
        <end position="460"/>
    </location>
</feature>
<feature type="compositionally biased region" description="Polar residues" evidence="2">
    <location>
        <begin position="685"/>
        <end position="701"/>
    </location>
</feature>
<feature type="compositionally biased region" description="Polar residues" evidence="2">
    <location>
        <begin position="443"/>
        <end position="456"/>
    </location>
</feature>
<dbReference type="Proteomes" id="UP000265515">
    <property type="component" value="Unassembled WGS sequence"/>
</dbReference>
<feature type="compositionally biased region" description="Basic and acidic residues" evidence="2">
    <location>
        <begin position="597"/>
        <end position="610"/>
    </location>
</feature>
<feature type="compositionally biased region" description="Basic and acidic residues" evidence="2">
    <location>
        <begin position="667"/>
        <end position="676"/>
    </location>
</feature>
<dbReference type="STRING" id="69332.A0A388ME93"/>
<feature type="region of interest" description="Disordered" evidence="2">
    <location>
        <begin position="1075"/>
        <end position="1188"/>
    </location>
</feature>
<evidence type="ECO:0000313" key="4">
    <source>
        <dbReference type="Proteomes" id="UP000265515"/>
    </source>
</evidence>
<dbReference type="Gene3D" id="1.10.287.1490">
    <property type="match status" value="1"/>
</dbReference>